<accession>A0ACB8TTW7</accession>
<name>A0ACB8TTW7_9APHY</name>
<comment type="caution">
    <text evidence="1">The sequence shown here is derived from an EMBL/GenBank/DDBJ whole genome shotgun (WGS) entry which is preliminary data.</text>
</comment>
<organism evidence="1 2">
    <name type="scientific">Irpex rosettiformis</name>
    <dbReference type="NCBI Taxonomy" id="378272"/>
    <lineage>
        <taxon>Eukaryota</taxon>
        <taxon>Fungi</taxon>
        <taxon>Dikarya</taxon>
        <taxon>Basidiomycota</taxon>
        <taxon>Agaricomycotina</taxon>
        <taxon>Agaricomycetes</taxon>
        <taxon>Polyporales</taxon>
        <taxon>Irpicaceae</taxon>
        <taxon>Irpex</taxon>
    </lineage>
</organism>
<dbReference type="Proteomes" id="UP001055072">
    <property type="component" value="Unassembled WGS sequence"/>
</dbReference>
<proteinExistence type="predicted"/>
<sequence length="154" mass="17115">MHRIRPRPAFNQRCSRVDGYVDQYEGLGKASGRQNSLKLLGWEDSSASQPPCKACVHSTRSCAGSISATMESTLKLLMRKRLSGYANRFKPPGLSCLVRLSCRHVTIKMAHDHRLPPSRTSSGITPQSEEIYMANSCALRCRSCSNSCRLHCLT</sequence>
<keyword evidence="2" id="KW-1185">Reference proteome</keyword>
<protein>
    <submittedName>
        <fullName evidence="1">Uncharacterized protein</fullName>
    </submittedName>
</protein>
<reference evidence="1" key="1">
    <citation type="journal article" date="2021" name="Environ. Microbiol.">
        <title>Gene family expansions and transcriptome signatures uncover fungal adaptations to wood decay.</title>
        <authorList>
            <person name="Hage H."/>
            <person name="Miyauchi S."/>
            <person name="Viragh M."/>
            <person name="Drula E."/>
            <person name="Min B."/>
            <person name="Chaduli D."/>
            <person name="Navarro D."/>
            <person name="Favel A."/>
            <person name="Norest M."/>
            <person name="Lesage-Meessen L."/>
            <person name="Balint B."/>
            <person name="Merenyi Z."/>
            <person name="de Eugenio L."/>
            <person name="Morin E."/>
            <person name="Martinez A.T."/>
            <person name="Baldrian P."/>
            <person name="Stursova M."/>
            <person name="Martinez M.J."/>
            <person name="Novotny C."/>
            <person name="Magnuson J.K."/>
            <person name="Spatafora J.W."/>
            <person name="Maurice S."/>
            <person name="Pangilinan J."/>
            <person name="Andreopoulos W."/>
            <person name="LaButti K."/>
            <person name="Hundley H."/>
            <person name="Na H."/>
            <person name="Kuo A."/>
            <person name="Barry K."/>
            <person name="Lipzen A."/>
            <person name="Henrissat B."/>
            <person name="Riley R."/>
            <person name="Ahrendt S."/>
            <person name="Nagy L.G."/>
            <person name="Grigoriev I.V."/>
            <person name="Martin F."/>
            <person name="Rosso M.N."/>
        </authorList>
    </citation>
    <scope>NUCLEOTIDE SEQUENCE</scope>
    <source>
        <strain evidence="1">CBS 384.51</strain>
    </source>
</reference>
<dbReference type="EMBL" id="MU274931">
    <property type="protein sequence ID" value="KAI0085403.1"/>
    <property type="molecule type" value="Genomic_DNA"/>
</dbReference>
<gene>
    <name evidence="1" type="ORF">BDY19DRAFT_966026</name>
</gene>
<evidence type="ECO:0000313" key="1">
    <source>
        <dbReference type="EMBL" id="KAI0085403.1"/>
    </source>
</evidence>
<evidence type="ECO:0000313" key="2">
    <source>
        <dbReference type="Proteomes" id="UP001055072"/>
    </source>
</evidence>